<comment type="caution">
    <text evidence="3">The sequence shown here is derived from an EMBL/GenBank/DDBJ whole genome shotgun (WGS) entry which is preliminary data.</text>
</comment>
<sequence length="410" mass="44914">MPTLPRPHSLSSPRLLLPVEAAPEEVAVKAGSQRLKTWDIPSTFHCSIVGTCLTTGELRQLLAKAGQEDARSATDHTLHGRGVRTAGQRDFAAKLLNKALDKRHEVSIKRIPLQADEQELRRIWRESFDRGDIAGPYWALMSHPASPPALIRDIFGEVHMLSHLVGSASRLDLARLTRLEKELEQEKDKGERQEKRLAVAADERVALRQRIRQLEERIVQAEATAAPFGQRVRAEEGSPAERADTEAARANALSQRLAEAEERCRALQRDLEQLQDHSHSILRENEALEAAVTAQLQAGGSQASPQPAGPVLYVGGRRNLFDHLRAYAESRNVDLLLHDGGMEDSTTLLPALVGQASTILFPVDHISHSAVGLVKRLCRAQGKPYLPLRSAGLASFLAAITGAGGAYGRL</sequence>
<evidence type="ECO:0000313" key="4">
    <source>
        <dbReference type="Proteomes" id="UP000996601"/>
    </source>
</evidence>
<evidence type="ECO:0000256" key="2">
    <source>
        <dbReference type="SAM" id="MobiDB-lite"/>
    </source>
</evidence>
<dbReference type="InterPro" id="IPR016772">
    <property type="entry name" value="UCP020408"/>
</dbReference>
<comment type="similarity">
    <text evidence="1">Belongs to the UPF0751 family.</text>
</comment>
<dbReference type="Proteomes" id="UP000996601">
    <property type="component" value="Unassembled WGS sequence"/>
</dbReference>
<dbReference type="Pfam" id="PF10087">
    <property type="entry name" value="DUF2325"/>
    <property type="match status" value="1"/>
</dbReference>
<proteinExistence type="inferred from homology"/>
<dbReference type="RefSeq" id="WP_256114482.1">
    <property type="nucleotide sequence ID" value="NZ_WHSB02000001.1"/>
</dbReference>
<feature type="region of interest" description="Disordered" evidence="2">
    <location>
        <begin position="229"/>
        <end position="252"/>
    </location>
</feature>
<reference evidence="3" key="1">
    <citation type="submission" date="2021-07" db="EMBL/GenBank/DDBJ databases">
        <title>Shinella sp. nov., a novel member of the genus Shinella from water.</title>
        <authorList>
            <person name="Deng Y."/>
        </authorList>
    </citation>
    <scope>NUCLEOTIDE SEQUENCE</scope>
    <source>
        <strain evidence="3">CPCC 100929</strain>
    </source>
</reference>
<protein>
    <submittedName>
        <fullName evidence="3">DUF2325 domain-containing protein</fullName>
    </submittedName>
</protein>
<feature type="compositionally biased region" description="Basic and acidic residues" evidence="2">
    <location>
        <begin position="232"/>
        <end position="247"/>
    </location>
</feature>
<name>A0ABT1QZU6_9HYPH</name>
<evidence type="ECO:0000313" key="3">
    <source>
        <dbReference type="EMBL" id="MCQ4628446.1"/>
    </source>
</evidence>
<gene>
    <name evidence="3" type="ORF">GB927_000280</name>
</gene>
<organism evidence="3 4">
    <name type="scientific">Shinella lacus</name>
    <dbReference type="NCBI Taxonomy" id="2654216"/>
    <lineage>
        <taxon>Bacteria</taxon>
        <taxon>Pseudomonadati</taxon>
        <taxon>Pseudomonadota</taxon>
        <taxon>Alphaproteobacteria</taxon>
        <taxon>Hyphomicrobiales</taxon>
        <taxon>Rhizobiaceae</taxon>
        <taxon>Shinella</taxon>
    </lineage>
</organism>
<accession>A0ABT1QZU6</accession>
<keyword evidence="4" id="KW-1185">Reference proteome</keyword>
<dbReference type="EMBL" id="WHSB02000001">
    <property type="protein sequence ID" value="MCQ4628446.1"/>
    <property type="molecule type" value="Genomic_DNA"/>
</dbReference>
<evidence type="ECO:0000256" key="1">
    <source>
        <dbReference type="ARBA" id="ARBA00007189"/>
    </source>
</evidence>